<evidence type="ECO:0000256" key="7">
    <source>
        <dbReference type="ARBA" id="ARBA00022840"/>
    </source>
</evidence>
<dbReference type="PRINTS" id="PR00344">
    <property type="entry name" value="BCTRLSENSOR"/>
</dbReference>
<dbReference type="EMBL" id="JACPUR010000038">
    <property type="protein sequence ID" value="MBI3129060.1"/>
    <property type="molecule type" value="Genomic_DNA"/>
</dbReference>
<reference evidence="13" key="1">
    <citation type="submission" date="2020-07" db="EMBL/GenBank/DDBJ databases">
        <title>Huge and variable diversity of episymbiotic CPR bacteria and DPANN archaea in groundwater ecosystems.</title>
        <authorList>
            <person name="He C.Y."/>
            <person name="Keren R."/>
            <person name="Whittaker M."/>
            <person name="Farag I.F."/>
            <person name="Doudna J."/>
            <person name="Cate J.H.D."/>
            <person name="Banfield J.F."/>
        </authorList>
    </citation>
    <scope>NUCLEOTIDE SEQUENCE</scope>
    <source>
        <strain evidence="13">NC_groundwater_763_Ag_S-0.2um_68_21</strain>
    </source>
</reference>
<evidence type="ECO:0000256" key="6">
    <source>
        <dbReference type="ARBA" id="ARBA00022777"/>
    </source>
</evidence>
<protein>
    <recommendedName>
        <fullName evidence="10">Sensor protein FixL</fullName>
        <ecNumber evidence="2">2.7.13.3</ecNumber>
    </recommendedName>
</protein>
<dbReference type="Gene3D" id="3.30.450.20">
    <property type="entry name" value="PAS domain"/>
    <property type="match status" value="1"/>
</dbReference>
<evidence type="ECO:0000256" key="10">
    <source>
        <dbReference type="ARBA" id="ARBA00070616"/>
    </source>
</evidence>
<evidence type="ECO:0000256" key="1">
    <source>
        <dbReference type="ARBA" id="ARBA00000085"/>
    </source>
</evidence>
<dbReference type="AlphaFoldDB" id="A0A932I0D5"/>
<dbReference type="Proteomes" id="UP000782312">
    <property type="component" value="Unassembled WGS sequence"/>
</dbReference>
<dbReference type="InterPro" id="IPR035965">
    <property type="entry name" value="PAS-like_dom_sf"/>
</dbReference>
<dbReference type="GO" id="GO:0006355">
    <property type="term" value="P:regulation of DNA-templated transcription"/>
    <property type="evidence" value="ECO:0007669"/>
    <property type="project" value="InterPro"/>
</dbReference>
<dbReference type="InterPro" id="IPR036097">
    <property type="entry name" value="HisK_dim/P_sf"/>
</dbReference>
<dbReference type="InterPro" id="IPR013767">
    <property type="entry name" value="PAS_fold"/>
</dbReference>
<comment type="caution">
    <text evidence="13">The sequence shown here is derived from an EMBL/GenBank/DDBJ whole genome shotgun (WGS) entry which is preliminary data.</text>
</comment>
<keyword evidence="7" id="KW-0067">ATP-binding</keyword>
<dbReference type="EC" id="2.7.13.3" evidence="2"/>
<dbReference type="NCBIfam" id="TIGR00229">
    <property type="entry name" value="sensory_box"/>
    <property type="match status" value="1"/>
</dbReference>
<evidence type="ECO:0000256" key="5">
    <source>
        <dbReference type="ARBA" id="ARBA00022741"/>
    </source>
</evidence>
<keyword evidence="8" id="KW-0902">Two-component regulatory system</keyword>
<dbReference type="Gene3D" id="1.10.287.130">
    <property type="match status" value="1"/>
</dbReference>
<dbReference type="InterPro" id="IPR003661">
    <property type="entry name" value="HisK_dim/P_dom"/>
</dbReference>
<dbReference type="PANTHER" id="PTHR43065:SF10">
    <property type="entry name" value="PEROXIDE STRESS-ACTIVATED HISTIDINE KINASE MAK3"/>
    <property type="match status" value="1"/>
</dbReference>
<dbReference type="InterPro" id="IPR004358">
    <property type="entry name" value="Sig_transdc_His_kin-like_C"/>
</dbReference>
<dbReference type="SMART" id="SM00091">
    <property type="entry name" value="PAS"/>
    <property type="match status" value="1"/>
</dbReference>
<dbReference type="InterPro" id="IPR000014">
    <property type="entry name" value="PAS"/>
</dbReference>
<proteinExistence type="predicted"/>
<evidence type="ECO:0000259" key="12">
    <source>
        <dbReference type="PROSITE" id="PS50112"/>
    </source>
</evidence>
<evidence type="ECO:0000313" key="14">
    <source>
        <dbReference type="Proteomes" id="UP000782312"/>
    </source>
</evidence>
<dbReference type="CDD" id="cd00130">
    <property type="entry name" value="PAS"/>
    <property type="match status" value="1"/>
</dbReference>
<evidence type="ECO:0000313" key="13">
    <source>
        <dbReference type="EMBL" id="MBI3129060.1"/>
    </source>
</evidence>
<sequence>MPAGKPGGQEIQREETRLHAVLDGMVDGLITIDDKGVVQSFNKAAERMFGYAGEEILGKNVKFLMPGSYARHHDEYLQHYLRTGERRIIGIGREVEGLRKDGTIFPISLAVSEGFVEGKRIFIGNIRDLTLERGLREQLYQAEKFSSIGELVAGIAHEIGGPLSVISGNAEFLRESFEASDSRRKDVEGIVRECDAVAQLMRRLLDFSRPGRVELRPLDLNEGLRNVFSLVRKQFSKDKVEVKLDLQVGLPRILGDSNHLEQVFMNMVINARNAMPKGGTLTISSYVGSVDEAGRRVCVEFRDTGEGIPRENLERIFEPYFTTRRPGKGTGLGLAICRRIIADHRGFIRVYSQTGAGTTFTVYLRSAEEEAQ</sequence>
<dbReference type="InterPro" id="IPR005467">
    <property type="entry name" value="His_kinase_dom"/>
</dbReference>
<dbReference type="FunFam" id="3.30.450.20:FF:000060">
    <property type="entry name" value="Sensor protein FixL"/>
    <property type="match status" value="1"/>
</dbReference>
<name>A0A932I0D5_UNCTE</name>
<organism evidence="13 14">
    <name type="scientific">Tectimicrobiota bacterium</name>
    <dbReference type="NCBI Taxonomy" id="2528274"/>
    <lineage>
        <taxon>Bacteria</taxon>
        <taxon>Pseudomonadati</taxon>
        <taxon>Nitrospinota/Tectimicrobiota group</taxon>
        <taxon>Candidatus Tectimicrobiota</taxon>
    </lineage>
</organism>
<dbReference type="SMART" id="SM00388">
    <property type="entry name" value="HisKA"/>
    <property type="match status" value="1"/>
</dbReference>
<evidence type="ECO:0000256" key="4">
    <source>
        <dbReference type="ARBA" id="ARBA00022679"/>
    </source>
</evidence>
<dbReference type="PANTHER" id="PTHR43065">
    <property type="entry name" value="SENSOR HISTIDINE KINASE"/>
    <property type="match status" value="1"/>
</dbReference>
<evidence type="ECO:0000256" key="2">
    <source>
        <dbReference type="ARBA" id="ARBA00012438"/>
    </source>
</evidence>
<comment type="catalytic activity">
    <reaction evidence="1">
        <text>ATP + protein L-histidine = ADP + protein N-phospho-L-histidine.</text>
        <dbReference type="EC" id="2.7.13.3"/>
    </reaction>
</comment>
<evidence type="ECO:0000256" key="3">
    <source>
        <dbReference type="ARBA" id="ARBA00022553"/>
    </source>
</evidence>
<comment type="function">
    <text evidence="9">Putative oxygen sensor; modulates the activity of FixJ, a transcriptional activator of nitrogen fixation fixK gene. FixL probably acts as a kinase that phosphorylates FixJ.</text>
</comment>
<evidence type="ECO:0000256" key="8">
    <source>
        <dbReference type="ARBA" id="ARBA00023012"/>
    </source>
</evidence>
<dbReference type="SMART" id="SM00387">
    <property type="entry name" value="HATPase_c"/>
    <property type="match status" value="1"/>
</dbReference>
<dbReference type="SUPFAM" id="SSF55874">
    <property type="entry name" value="ATPase domain of HSP90 chaperone/DNA topoisomerase II/histidine kinase"/>
    <property type="match status" value="1"/>
</dbReference>
<dbReference type="SUPFAM" id="SSF47384">
    <property type="entry name" value="Homodimeric domain of signal transducing histidine kinase"/>
    <property type="match status" value="1"/>
</dbReference>
<dbReference type="Pfam" id="PF00512">
    <property type="entry name" value="HisKA"/>
    <property type="match status" value="1"/>
</dbReference>
<dbReference type="InterPro" id="IPR036890">
    <property type="entry name" value="HATPase_C_sf"/>
</dbReference>
<dbReference type="GO" id="GO:0005524">
    <property type="term" value="F:ATP binding"/>
    <property type="evidence" value="ECO:0007669"/>
    <property type="project" value="UniProtKB-KW"/>
</dbReference>
<dbReference type="GO" id="GO:0000155">
    <property type="term" value="F:phosphorelay sensor kinase activity"/>
    <property type="evidence" value="ECO:0007669"/>
    <property type="project" value="InterPro"/>
</dbReference>
<evidence type="ECO:0000259" key="11">
    <source>
        <dbReference type="PROSITE" id="PS50109"/>
    </source>
</evidence>
<dbReference type="PROSITE" id="PS50109">
    <property type="entry name" value="HIS_KIN"/>
    <property type="match status" value="1"/>
</dbReference>
<evidence type="ECO:0000256" key="9">
    <source>
        <dbReference type="ARBA" id="ARBA00059827"/>
    </source>
</evidence>
<dbReference type="CDD" id="cd00082">
    <property type="entry name" value="HisKA"/>
    <property type="match status" value="1"/>
</dbReference>
<gene>
    <name evidence="13" type="ORF">HYZ11_15750</name>
</gene>
<dbReference type="Pfam" id="PF02518">
    <property type="entry name" value="HATPase_c"/>
    <property type="match status" value="1"/>
</dbReference>
<keyword evidence="5" id="KW-0547">Nucleotide-binding</keyword>
<dbReference type="SUPFAM" id="SSF55785">
    <property type="entry name" value="PYP-like sensor domain (PAS domain)"/>
    <property type="match status" value="1"/>
</dbReference>
<keyword evidence="3" id="KW-0597">Phosphoprotein</keyword>
<feature type="domain" description="Histidine kinase" evidence="11">
    <location>
        <begin position="154"/>
        <end position="368"/>
    </location>
</feature>
<accession>A0A932I0D5</accession>
<dbReference type="Pfam" id="PF00989">
    <property type="entry name" value="PAS"/>
    <property type="match status" value="1"/>
</dbReference>
<dbReference type="Gene3D" id="3.30.565.10">
    <property type="entry name" value="Histidine kinase-like ATPase, C-terminal domain"/>
    <property type="match status" value="1"/>
</dbReference>
<dbReference type="PROSITE" id="PS50112">
    <property type="entry name" value="PAS"/>
    <property type="match status" value="1"/>
</dbReference>
<keyword evidence="6" id="KW-0418">Kinase</keyword>
<dbReference type="InterPro" id="IPR003594">
    <property type="entry name" value="HATPase_dom"/>
</dbReference>
<feature type="domain" description="PAS" evidence="12">
    <location>
        <begin position="14"/>
        <end position="84"/>
    </location>
</feature>
<keyword evidence="4" id="KW-0808">Transferase</keyword>